<feature type="transmembrane region" description="Helical" evidence="7">
    <location>
        <begin position="190"/>
        <end position="210"/>
    </location>
</feature>
<dbReference type="Pfam" id="PF02417">
    <property type="entry name" value="Chromate_transp"/>
    <property type="match status" value="2"/>
</dbReference>
<evidence type="ECO:0000256" key="6">
    <source>
        <dbReference type="ARBA" id="ARBA00023136"/>
    </source>
</evidence>
<dbReference type="AlphaFoldDB" id="A0A3A6QZT7"/>
<evidence type="ECO:0000256" key="3">
    <source>
        <dbReference type="ARBA" id="ARBA00022475"/>
    </source>
</evidence>
<keyword evidence="9" id="KW-1185">Reference proteome</keyword>
<evidence type="ECO:0000256" key="1">
    <source>
        <dbReference type="ARBA" id="ARBA00004651"/>
    </source>
</evidence>
<keyword evidence="3" id="KW-1003">Cell membrane</keyword>
<accession>A0A3A6QZT7</accession>
<keyword evidence="6 7" id="KW-0472">Membrane</keyword>
<feature type="transmembrane region" description="Helical" evidence="7">
    <location>
        <begin position="338"/>
        <end position="356"/>
    </location>
</feature>
<dbReference type="Proteomes" id="UP000273252">
    <property type="component" value="Unassembled WGS sequence"/>
</dbReference>
<gene>
    <name evidence="8" type="primary">chrA</name>
    <name evidence="8" type="ORF">DZ860_04375</name>
</gene>
<keyword evidence="4 7" id="KW-0812">Transmembrane</keyword>
<dbReference type="OrthoDB" id="8969999at2"/>
<dbReference type="GO" id="GO:0005886">
    <property type="term" value="C:plasma membrane"/>
    <property type="evidence" value="ECO:0007669"/>
    <property type="project" value="UniProtKB-SubCell"/>
</dbReference>
<comment type="similarity">
    <text evidence="2">Belongs to the chromate ion transporter (CHR) (TC 2.A.51) family.</text>
</comment>
<feature type="transmembrane region" description="Helical" evidence="7">
    <location>
        <begin position="136"/>
        <end position="169"/>
    </location>
</feature>
<comment type="subcellular location">
    <subcellularLocation>
        <location evidence="1">Cell membrane</location>
        <topology evidence="1">Multi-pass membrane protein</topology>
    </subcellularLocation>
</comment>
<organism evidence="8 9">
    <name type="scientific">Vibrio sinensis</name>
    <dbReference type="NCBI Taxonomy" id="2302434"/>
    <lineage>
        <taxon>Bacteria</taxon>
        <taxon>Pseudomonadati</taxon>
        <taxon>Pseudomonadota</taxon>
        <taxon>Gammaproteobacteria</taxon>
        <taxon>Vibrionales</taxon>
        <taxon>Vibrionaceae</taxon>
        <taxon>Vibrio</taxon>
    </lineage>
</organism>
<evidence type="ECO:0000313" key="8">
    <source>
        <dbReference type="EMBL" id="RJX74367.1"/>
    </source>
</evidence>
<feature type="transmembrane region" description="Helical" evidence="7">
    <location>
        <begin position="246"/>
        <end position="270"/>
    </location>
</feature>
<feature type="transmembrane region" description="Helical" evidence="7">
    <location>
        <begin position="7"/>
        <end position="26"/>
    </location>
</feature>
<evidence type="ECO:0000256" key="4">
    <source>
        <dbReference type="ARBA" id="ARBA00022692"/>
    </source>
</evidence>
<protein>
    <submittedName>
        <fullName evidence="8">Chromate efflux transporter</fullName>
    </submittedName>
</protein>
<reference evidence="8 9" key="1">
    <citation type="submission" date="2018-08" db="EMBL/GenBank/DDBJ databases">
        <title>Vibrio isolated from the Eastern China Marginal Seas.</title>
        <authorList>
            <person name="Li Y."/>
        </authorList>
    </citation>
    <scope>NUCLEOTIDE SEQUENCE [LARGE SCALE GENOMIC DNA]</scope>
    <source>
        <strain evidence="8 9">BEI233</strain>
    </source>
</reference>
<dbReference type="RefSeq" id="WP_120029703.1">
    <property type="nucleotide sequence ID" value="NZ_QVMU01000002.1"/>
</dbReference>
<dbReference type="PANTHER" id="PTHR33567">
    <property type="entry name" value="CHROMATE ION TRANSPORTER (EUROFUNG)"/>
    <property type="match status" value="1"/>
</dbReference>
<comment type="caution">
    <text evidence="8">The sequence shown here is derived from an EMBL/GenBank/DDBJ whole genome shotgun (WGS) entry which is preliminary data.</text>
</comment>
<evidence type="ECO:0000256" key="5">
    <source>
        <dbReference type="ARBA" id="ARBA00022989"/>
    </source>
</evidence>
<dbReference type="InterPro" id="IPR014047">
    <property type="entry name" value="Chr_Tranpt_l_chain"/>
</dbReference>
<dbReference type="PIRSF" id="PIRSF004810">
    <property type="entry name" value="ChrA"/>
    <property type="match status" value="1"/>
</dbReference>
<dbReference type="PANTHER" id="PTHR33567:SF3">
    <property type="entry name" value="CHROMATE ION TRANSPORTER (EUROFUNG)"/>
    <property type="match status" value="1"/>
</dbReference>
<name>A0A3A6QZT7_9VIBR</name>
<dbReference type="GO" id="GO:0015109">
    <property type="term" value="F:chromate transmembrane transporter activity"/>
    <property type="evidence" value="ECO:0007669"/>
    <property type="project" value="InterPro"/>
</dbReference>
<dbReference type="NCBIfam" id="TIGR00937">
    <property type="entry name" value="2A51"/>
    <property type="match status" value="1"/>
</dbReference>
<feature type="transmembrane region" description="Helical" evidence="7">
    <location>
        <begin position="216"/>
        <end position="234"/>
    </location>
</feature>
<dbReference type="InterPro" id="IPR003370">
    <property type="entry name" value="Chromate_transpt"/>
</dbReference>
<evidence type="ECO:0000313" key="9">
    <source>
        <dbReference type="Proteomes" id="UP000273252"/>
    </source>
</evidence>
<keyword evidence="5 7" id="KW-1133">Transmembrane helix</keyword>
<feature type="transmembrane region" description="Helical" evidence="7">
    <location>
        <begin position="71"/>
        <end position="95"/>
    </location>
</feature>
<proteinExistence type="inferred from homology"/>
<feature type="transmembrane region" description="Helical" evidence="7">
    <location>
        <begin position="312"/>
        <end position="332"/>
    </location>
</feature>
<evidence type="ECO:0000256" key="7">
    <source>
        <dbReference type="SAM" id="Phobius"/>
    </source>
</evidence>
<feature type="transmembrane region" description="Helical" evidence="7">
    <location>
        <begin position="276"/>
        <end position="300"/>
    </location>
</feature>
<sequence>MFNIFKTFFWLGWISFGGPAAHIGYFRQTFVEKLKWLDDSDYAQIVALSQFLPGPGSSQVGFAVGYKRGGLLGACAAFLGFTLPSILIMLALAIVSSQITETELFQNIVHGLKLLAVVVVADAILGMYKNFCKEKISISLCLVTAVALLVLPSIGTQMVVLAIAACIGARLLRGEDARDNAPFKPSIMPLVLFAVLLLGMPLIASHFPLLALFNDFFQAGSLVFGGGHVVLPLLQNIVGDQLSQDAFLTGYAAAQAVPGPMFTFATYIGYELLPQTPILGALVATIAVFLPGFLLLLGVLKNWQSLAQKPMISGAVSGVNAAVVGLLISALYQPVFTSAVYQPLDFALILVGFYLLKQLKLPIIWMVIFFMTAGVISGL</sequence>
<evidence type="ECO:0000256" key="2">
    <source>
        <dbReference type="ARBA" id="ARBA00005262"/>
    </source>
</evidence>
<feature type="transmembrane region" description="Helical" evidence="7">
    <location>
        <begin position="363"/>
        <end position="378"/>
    </location>
</feature>
<feature type="transmembrane region" description="Helical" evidence="7">
    <location>
        <begin position="107"/>
        <end position="124"/>
    </location>
</feature>
<dbReference type="EMBL" id="QVMU01000002">
    <property type="protein sequence ID" value="RJX74367.1"/>
    <property type="molecule type" value="Genomic_DNA"/>
</dbReference>